<feature type="chain" id="PRO_5020396454" evidence="1">
    <location>
        <begin position="34"/>
        <end position="239"/>
    </location>
</feature>
<dbReference type="OrthoDB" id="8480802at2"/>
<sequence length="239" mass="25019">MTGRDFSRGTKAPRTTRVGVLLALLCAPVAAPAQMTCSRQIEERDFVLTGMFQRHPGMTTEIASFPLFASADRLAYAVCPSLEDRGEERTVCRVAVLERRGQAMSPLASLDVDGCSPDAPWNPDCPDFTAEGFTAGNAGKLAKSLQRTHKGICAHFGSTPVATLKPVPGEAASPAGLDAGTVFELHAGCAALGSPAKSLCEALMRTPGSATGSVVQMRADERVIVCTVSPRGEIALCSP</sequence>
<comment type="caution">
    <text evidence="2">The sequence shown here is derived from an EMBL/GenBank/DDBJ whole genome shotgun (WGS) entry which is preliminary data.</text>
</comment>
<dbReference type="Proteomes" id="UP000295122">
    <property type="component" value="Unassembled WGS sequence"/>
</dbReference>
<dbReference type="RefSeq" id="WP_133771022.1">
    <property type="nucleotide sequence ID" value="NZ_SNZR01000013.1"/>
</dbReference>
<name>A0A4R7BVS3_9HYPH</name>
<accession>A0A4R7BVS3</accession>
<evidence type="ECO:0000256" key="1">
    <source>
        <dbReference type="SAM" id="SignalP"/>
    </source>
</evidence>
<reference evidence="2 3" key="1">
    <citation type="submission" date="2019-03" db="EMBL/GenBank/DDBJ databases">
        <title>Genomic Encyclopedia of Type Strains, Phase IV (KMG-IV): sequencing the most valuable type-strain genomes for metagenomic binning, comparative biology and taxonomic classification.</title>
        <authorList>
            <person name="Goeker M."/>
        </authorList>
    </citation>
    <scope>NUCLEOTIDE SEQUENCE [LARGE SCALE GENOMIC DNA]</scope>
    <source>
        <strain evidence="2 3">DSM 25903</strain>
    </source>
</reference>
<proteinExistence type="predicted"/>
<dbReference type="EMBL" id="SNZR01000013">
    <property type="protein sequence ID" value="TDR89978.1"/>
    <property type="molecule type" value="Genomic_DNA"/>
</dbReference>
<evidence type="ECO:0000313" key="3">
    <source>
        <dbReference type="Proteomes" id="UP000295122"/>
    </source>
</evidence>
<evidence type="ECO:0000313" key="2">
    <source>
        <dbReference type="EMBL" id="TDR89978.1"/>
    </source>
</evidence>
<gene>
    <name evidence="2" type="ORF">EV668_2815</name>
</gene>
<keyword evidence="1" id="KW-0732">Signal</keyword>
<protein>
    <submittedName>
        <fullName evidence="2">Uncharacterized protein</fullName>
    </submittedName>
</protein>
<keyword evidence="3" id="KW-1185">Reference proteome</keyword>
<dbReference type="AlphaFoldDB" id="A0A4R7BVS3"/>
<feature type="signal peptide" evidence="1">
    <location>
        <begin position="1"/>
        <end position="33"/>
    </location>
</feature>
<organism evidence="2 3">
    <name type="scientific">Enterovirga rhinocerotis</name>
    <dbReference type="NCBI Taxonomy" id="1339210"/>
    <lineage>
        <taxon>Bacteria</taxon>
        <taxon>Pseudomonadati</taxon>
        <taxon>Pseudomonadota</taxon>
        <taxon>Alphaproteobacteria</taxon>
        <taxon>Hyphomicrobiales</taxon>
        <taxon>Methylobacteriaceae</taxon>
        <taxon>Enterovirga</taxon>
    </lineage>
</organism>